<organism evidence="2 3">
    <name type="scientific">Marinobacterium aestuariivivens</name>
    <dbReference type="NCBI Taxonomy" id="1698799"/>
    <lineage>
        <taxon>Bacteria</taxon>
        <taxon>Pseudomonadati</taxon>
        <taxon>Pseudomonadota</taxon>
        <taxon>Gammaproteobacteria</taxon>
        <taxon>Oceanospirillales</taxon>
        <taxon>Oceanospirillaceae</taxon>
        <taxon>Marinobacterium</taxon>
    </lineage>
</organism>
<name>A0ABW2A646_9GAMM</name>
<comment type="caution">
    <text evidence="2">The sequence shown here is derived from an EMBL/GenBank/DDBJ whole genome shotgun (WGS) entry which is preliminary data.</text>
</comment>
<accession>A0ABW2A646</accession>
<feature type="chain" id="PRO_5046321744" evidence="1">
    <location>
        <begin position="25"/>
        <end position="295"/>
    </location>
</feature>
<evidence type="ECO:0000313" key="2">
    <source>
        <dbReference type="EMBL" id="MFC6673010.1"/>
    </source>
</evidence>
<dbReference type="Pfam" id="PF07148">
    <property type="entry name" value="MalM"/>
    <property type="match status" value="1"/>
</dbReference>
<keyword evidence="3" id="KW-1185">Reference proteome</keyword>
<keyword evidence="1" id="KW-0732">Signal</keyword>
<dbReference type="RefSeq" id="WP_379911412.1">
    <property type="nucleotide sequence ID" value="NZ_JBHSWE010000001.1"/>
</dbReference>
<feature type="signal peptide" evidence="1">
    <location>
        <begin position="1"/>
        <end position="24"/>
    </location>
</feature>
<protein>
    <submittedName>
        <fullName evidence="2">MalM family protein</fullName>
    </submittedName>
</protein>
<reference evidence="3" key="1">
    <citation type="journal article" date="2019" name="Int. J. Syst. Evol. Microbiol.">
        <title>The Global Catalogue of Microorganisms (GCM) 10K type strain sequencing project: providing services to taxonomists for standard genome sequencing and annotation.</title>
        <authorList>
            <consortium name="The Broad Institute Genomics Platform"/>
            <consortium name="The Broad Institute Genome Sequencing Center for Infectious Disease"/>
            <person name="Wu L."/>
            <person name="Ma J."/>
        </authorList>
    </citation>
    <scope>NUCLEOTIDE SEQUENCE [LARGE SCALE GENOMIC DNA]</scope>
    <source>
        <strain evidence="3">NBRC 111756</strain>
    </source>
</reference>
<gene>
    <name evidence="2" type="ORF">ACFQDL_25170</name>
</gene>
<sequence>MIEVKSLKGLLLILGLAVAAPVLATPCCKSLDALPYRDLPAGSTLEVRIDDQAPRFDFAEGESPFLAFRLPETGQRLEVSLKSLANGDLLQPSLMLLDEEFRPTRAFGSEAFRYQPARGFVSDALAGRIEIQSRYRGAPDNERYLIVYSTPEQRAGSTRLVHPAKTFALAQGNEPPNIADPVMPHGETGTLQLRASTNGGFALGRRLLQPLLGDVDTSHGQGQQRAPEGVRIARQEASAEAALPQTEAYYLAAIDRALAQDDLDLALQLAEEARRVGAGNARRHLLQQLQLRTAQ</sequence>
<dbReference type="Proteomes" id="UP001596422">
    <property type="component" value="Unassembled WGS sequence"/>
</dbReference>
<evidence type="ECO:0000313" key="3">
    <source>
        <dbReference type="Proteomes" id="UP001596422"/>
    </source>
</evidence>
<dbReference type="EMBL" id="JBHSWE010000001">
    <property type="protein sequence ID" value="MFC6673010.1"/>
    <property type="molecule type" value="Genomic_DNA"/>
</dbReference>
<dbReference type="InterPro" id="IPR010794">
    <property type="entry name" value="MalM"/>
</dbReference>
<proteinExistence type="predicted"/>
<evidence type="ECO:0000256" key="1">
    <source>
        <dbReference type="SAM" id="SignalP"/>
    </source>
</evidence>